<gene>
    <name evidence="2" type="ORF">EGT67_13805</name>
</gene>
<keyword evidence="3" id="KW-1185">Reference proteome</keyword>
<evidence type="ECO:0000256" key="1">
    <source>
        <dbReference type="SAM" id="MobiDB-lite"/>
    </source>
</evidence>
<evidence type="ECO:0000313" key="3">
    <source>
        <dbReference type="Proteomes" id="UP000286208"/>
    </source>
</evidence>
<feature type="region of interest" description="Disordered" evidence="1">
    <location>
        <begin position="1"/>
        <end position="26"/>
    </location>
</feature>
<evidence type="ECO:0000313" key="2">
    <source>
        <dbReference type="EMBL" id="RVW09204.1"/>
    </source>
</evidence>
<name>A0A438BDX6_9NOCA</name>
<comment type="caution">
    <text evidence="2">The sequence shown here is derived from an EMBL/GenBank/DDBJ whole genome shotgun (WGS) entry which is preliminary data.</text>
</comment>
<organism evidence="2 3">
    <name type="scientific">Prescottella agglutinans</name>
    <dbReference type="NCBI Taxonomy" id="1644129"/>
    <lineage>
        <taxon>Bacteria</taxon>
        <taxon>Bacillati</taxon>
        <taxon>Actinomycetota</taxon>
        <taxon>Actinomycetes</taxon>
        <taxon>Mycobacteriales</taxon>
        <taxon>Nocardiaceae</taxon>
        <taxon>Prescottella</taxon>
    </lineage>
</organism>
<sequence>MPDGMTEITSPPDKPGSSRAETQETRMGSLLQIAQLLGFDVKEELLAALPKLLDQALAASVAANQPPATTP</sequence>
<dbReference type="AlphaFoldDB" id="A0A438BDX6"/>
<dbReference type="Proteomes" id="UP000286208">
    <property type="component" value="Unassembled WGS sequence"/>
</dbReference>
<reference evidence="2 3" key="1">
    <citation type="submission" date="2018-11" db="EMBL/GenBank/DDBJ databases">
        <title>Rhodococcus spongicola sp. nov. and Rhodococcus xishaensis sp. nov. from marine sponges.</title>
        <authorList>
            <person name="Li L."/>
            <person name="Lin H.W."/>
        </authorList>
    </citation>
    <scope>NUCLEOTIDE SEQUENCE [LARGE SCALE GENOMIC DNA]</scope>
    <source>
        <strain evidence="2 3">CCTCC AB2014297</strain>
    </source>
</reference>
<proteinExistence type="predicted"/>
<accession>A0A438BDX6</accession>
<protein>
    <submittedName>
        <fullName evidence="2">Uncharacterized protein</fullName>
    </submittedName>
</protein>
<dbReference type="EMBL" id="RKLP01000006">
    <property type="protein sequence ID" value="RVW09204.1"/>
    <property type="molecule type" value="Genomic_DNA"/>
</dbReference>